<dbReference type="PIRSF" id="PIRSF007531">
    <property type="entry name" value="CPT"/>
    <property type="match status" value="1"/>
</dbReference>
<accession>A0A3L7A717</accession>
<dbReference type="SUPFAM" id="SSF52540">
    <property type="entry name" value="P-loop containing nucleoside triphosphate hydrolases"/>
    <property type="match status" value="1"/>
</dbReference>
<evidence type="ECO:0000313" key="7">
    <source>
        <dbReference type="EMBL" id="RLP75361.1"/>
    </source>
</evidence>
<gene>
    <name evidence="7" type="ORF">D9V32_10805</name>
</gene>
<evidence type="ECO:0000256" key="6">
    <source>
        <dbReference type="PIRSR" id="PIRSR007531-2"/>
    </source>
</evidence>
<proteinExistence type="predicted"/>
<dbReference type="Gene3D" id="3.40.50.300">
    <property type="entry name" value="P-loop containing nucleotide triphosphate hydrolases"/>
    <property type="match status" value="1"/>
</dbReference>
<dbReference type="Pfam" id="PF07931">
    <property type="entry name" value="CPT"/>
    <property type="match status" value="1"/>
</dbReference>
<dbReference type="Proteomes" id="UP000272503">
    <property type="component" value="Unassembled WGS sequence"/>
</dbReference>
<dbReference type="InterPro" id="IPR023865">
    <property type="entry name" value="Aliphatic_acid_kinase_CS"/>
</dbReference>
<comment type="caution">
    <text evidence="7">The sequence shown here is derived from an EMBL/GenBank/DDBJ whole genome shotgun (WGS) entry which is preliminary data.</text>
</comment>
<evidence type="ECO:0000256" key="5">
    <source>
        <dbReference type="PIRSR" id="PIRSR007531-1"/>
    </source>
</evidence>
<keyword evidence="3" id="KW-0418">Kinase</keyword>
<organism evidence="7 8">
    <name type="scientific">Mycetocola tolaasinivorans</name>
    <dbReference type="NCBI Taxonomy" id="76635"/>
    <lineage>
        <taxon>Bacteria</taxon>
        <taxon>Bacillati</taxon>
        <taxon>Actinomycetota</taxon>
        <taxon>Actinomycetes</taxon>
        <taxon>Micrococcales</taxon>
        <taxon>Microbacteriaceae</taxon>
        <taxon>Mycetocola</taxon>
    </lineage>
</organism>
<keyword evidence="8" id="KW-1185">Reference proteome</keyword>
<dbReference type="GO" id="GO:0005524">
    <property type="term" value="F:ATP binding"/>
    <property type="evidence" value="ECO:0007669"/>
    <property type="project" value="UniProtKB-KW"/>
</dbReference>
<evidence type="ECO:0000256" key="1">
    <source>
        <dbReference type="ARBA" id="ARBA00022679"/>
    </source>
</evidence>
<keyword evidence="1 7" id="KW-0808">Transferase</keyword>
<evidence type="ECO:0000256" key="2">
    <source>
        <dbReference type="ARBA" id="ARBA00022741"/>
    </source>
</evidence>
<dbReference type="RefSeq" id="WP_121648908.1">
    <property type="nucleotide sequence ID" value="NZ_RCUX01000007.1"/>
</dbReference>
<evidence type="ECO:0000256" key="3">
    <source>
        <dbReference type="ARBA" id="ARBA00022777"/>
    </source>
</evidence>
<dbReference type="GO" id="GO:0016774">
    <property type="term" value="F:phosphotransferase activity, carboxyl group as acceptor"/>
    <property type="evidence" value="ECO:0007669"/>
    <property type="project" value="InterPro"/>
</dbReference>
<sequence length="179" mass="18911">MGFDVIVINGGSSSGKSTLVRALQAALPSPWLSVSIDTFVDALPATMREGNTGIDFAPDGGVSVGADFRRLERAWTRGIAEMARAGAPIILDDVFLSGGESQARLLAQLEGLRVLWVGAHCSPDTAEAREATRPDRTPGMAVMQAELVHRGVRYDLDVDTGALTPEAAARLIVERVIAA</sequence>
<feature type="binding site" evidence="6">
    <location>
        <begin position="10"/>
        <end position="17"/>
    </location>
    <ligand>
        <name>ATP</name>
        <dbReference type="ChEBI" id="CHEBI:30616"/>
    </ligand>
</feature>
<dbReference type="EMBL" id="RCUX01000007">
    <property type="protein sequence ID" value="RLP75361.1"/>
    <property type="molecule type" value="Genomic_DNA"/>
</dbReference>
<dbReference type="AlphaFoldDB" id="A0A3L7A717"/>
<keyword evidence="2" id="KW-0547">Nucleotide-binding</keyword>
<dbReference type="PROSITE" id="PS01075">
    <property type="entry name" value="ACETATE_KINASE_1"/>
    <property type="match status" value="1"/>
</dbReference>
<dbReference type="OrthoDB" id="3538329at2"/>
<evidence type="ECO:0000313" key="8">
    <source>
        <dbReference type="Proteomes" id="UP000272503"/>
    </source>
</evidence>
<name>A0A3L7A717_9MICO</name>
<feature type="active site" evidence="5">
    <location>
        <position position="37"/>
    </location>
</feature>
<reference evidence="7 8" key="1">
    <citation type="submission" date="2018-10" db="EMBL/GenBank/DDBJ databases">
        <authorList>
            <person name="Li J."/>
        </authorList>
    </citation>
    <scope>NUCLEOTIDE SEQUENCE [LARGE SCALE GENOMIC DNA]</scope>
    <source>
        <strain evidence="7 8">IF 016277</strain>
    </source>
</reference>
<keyword evidence="4" id="KW-0067">ATP-binding</keyword>
<protein>
    <submittedName>
        <fullName evidence="7">Chloramphenicol phosphotransferase</fullName>
    </submittedName>
</protein>
<dbReference type="GO" id="GO:0016301">
    <property type="term" value="F:kinase activity"/>
    <property type="evidence" value="ECO:0007669"/>
    <property type="project" value="UniProtKB-KW"/>
</dbReference>
<dbReference type="InterPro" id="IPR027417">
    <property type="entry name" value="P-loop_NTPase"/>
</dbReference>
<dbReference type="InterPro" id="IPR012853">
    <property type="entry name" value="CPT"/>
</dbReference>
<evidence type="ECO:0000256" key="4">
    <source>
        <dbReference type="ARBA" id="ARBA00022840"/>
    </source>
</evidence>